<accession>A0A6G8IEI2</accession>
<organism evidence="1 2">
    <name type="scientific">Hydrogenophaga crocea</name>
    <dbReference type="NCBI Taxonomy" id="2716225"/>
    <lineage>
        <taxon>Bacteria</taxon>
        <taxon>Pseudomonadati</taxon>
        <taxon>Pseudomonadota</taxon>
        <taxon>Betaproteobacteria</taxon>
        <taxon>Burkholderiales</taxon>
        <taxon>Comamonadaceae</taxon>
        <taxon>Hydrogenophaga</taxon>
    </lineage>
</organism>
<dbReference type="KEGG" id="hcz:G9Q37_05315"/>
<evidence type="ECO:0000313" key="1">
    <source>
        <dbReference type="EMBL" id="QIM51597.1"/>
    </source>
</evidence>
<dbReference type="RefSeq" id="WP_166225588.1">
    <property type="nucleotide sequence ID" value="NZ_CP049989.1"/>
</dbReference>
<reference evidence="1 2" key="1">
    <citation type="submission" date="2020-03" db="EMBL/GenBank/DDBJ databases">
        <title>Hydrogenophaga sp. nov. isolated from cyanobacterial mat.</title>
        <authorList>
            <person name="Thorat V."/>
            <person name="Kirdat K."/>
            <person name="Tiwarekar B."/>
            <person name="Costa E.D."/>
            <person name="Yadav A."/>
        </authorList>
    </citation>
    <scope>NUCLEOTIDE SEQUENCE [LARGE SCALE GENOMIC DNA]</scope>
    <source>
        <strain evidence="1 2">BA0156</strain>
    </source>
</reference>
<sequence>MSTLVDRIYAQARITPVRQENRVRSIKRLESGALEVTQQSGAVFTVSQDEPEFQAFVVWMVLNTDA</sequence>
<dbReference type="Proteomes" id="UP000503162">
    <property type="component" value="Chromosome"/>
</dbReference>
<dbReference type="EMBL" id="CP049989">
    <property type="protein sequence ID" value="QIM51597.1"/>
    <property type="molecule type" value="Genomic_DNA"/>
</dbReference>
<gene>
    <name evidence="1" type="ORF">G9Q37_05315</name>
</gene>
<dbReference type="AlphaFoldDB" id="A0A6G8IEI2"/>
<protein>
    <submittedName>
        <fullName evidence="1">FAD-dependent oxidoreductase</fullName>
    </submittedName>
</protein>
<proteinExistence type="predicted"/>
<evidence type="ECO:0000313" key="2">
    <source>
        <dbReference type="Proteomes" id="UP000503162"/>
    </source>
</evidence>
<name>A0A6G8IEI2_9BURK</name>
<keyword evidence="2" id="KW-1185">Reference proteome</keyword>